<evidence type="ECO:0000256" key="5">
    <source>
        <dbReference type="ARBA" id="ARBA00022723"/>
    </source>
</evidence>
<feature type="binding site" evidence="11">
    <location>
        <position position="297"/>
    </location>
    <ligand>
        <name>Mg(2+)</name>
        <dbReference type="ChEBI" id="CHEBI:18420"/>
    </ligand>
</feature>
<dbReference type="InterPro" id="IPR024932">
    <property type="entry name" value="ApbE"/>
</dbReference>
<evidence type="ECO:0000256" key="2">
    <source>
        <dbReference type="ARBA" id="ARBA00016337"/>
    </source>
</evidence>
<dbReference type="PATRIC" id="fig|433924.3.peg.4184"/>
<dbReference type="OrthoDB" id="9778595at2"/>
<evidence type="ECO:0000256" key="11">
    <source>
        <dbReference type="PIRSR" id="PIRSR006268-2"/>
    </source>
</evidence>
<evidence type="ECO:0000256" key="8">
    <source>
        <dbReference type="ARBA" id="ARBA00031306"/>
    </source>
</evidence>
<dbReference type="InterPro" id="IPR003374">
    <property type="entry name" value="ApbE-like_sf"/>
</dbReference>
<evidence type="ECO:0000256" key="3">
    <source>
        <dbReference type="ARBA" id="ARBA00022630"/>
    </source>
</evidence>
<evidence type="ECO:0000256" key="4">
    <source>
        <dbReference type="ARBA" id="ARBA00022679"/>
    </source>
</evidence>
<comment type="catalytic activity">
    <reaction evidence="9 10">
        <text>L-threonyl-[protein] + FAD = FMN-L-threonyl-[protein] + AMP + H(+)</text>
        <dbReference type="Rhea" id="RHEA:36847"/>
        <dbReference type="Rhea" id="RHEA-COMP:11060"/>
        <dbReference type="Rhea" id="RHEA-COMP:11061"/>
        <dbReference type="ChEBI" id="CHEBI:15378"/>
        <dbReference type="ChEBI" id="CHEBI:30013"/>
        <dbReference type="ChEBI" id="CHEBI:57692"/>
        <dbReference type="ChEBI" id="CHEBI:74257"/>
        <dbReference type="ChEBI" id="CHEBI:456215"/>
        <dbReference type="EC" id="2.7.1.180"/>
    </reaction>
</comment>
<dbReference type="Gene3D" id="3.10.520.10">
    <property type="entry name" value="ApbE-like domains"/>
    <property type="match status" value="1"/>
</dbReference>
<dbReference type="EMBL" id="LDSL01000064">
    <property type="protein sequence ID" value="KTT21863.1"/>
    <property type="molecule type" value="Genomic_DNA"/>
</dbReference>
<reference evidence="12 13" key="1">
    <citation type="journal article" date="2016" name="Front. Microbiol.">
        <title>Genomic Resource of Rice Seed Associated Bacteria.</title>
        <authorList>
            <person name="Midha S."/>
            <person name="Bansal K."/>
            <person name="Sharma S."/>
            <person name="Kumar N."/>
            <person name="Patil P.P."/>
            <person name="Chaudhry V."/>
            <person name="Patil P.B."/>
        </authorList>
    </citation>
    <scope>NUCLEOTIDE SEQUENCE [LARGE SCALE GENOMIC DNA]</scope>
    <source>
        <strain evidence="12 13">NS331</strain>
    </source>
</reference>
<keyword evidence="7 10" id="KW-0460">Magnesium</keyword>
<evidence type="ECO:0000256" key="10">
    <source>
        <dbReference type="PIRNR" id="PIRNR006268"/>
    </source>
</evidence>
<dbReference type="PANTHER" id="PTHR30040">
    <property type="entry name" value="THIAMINE BIOSYNTHESIS LIPOPROTEIN APBE"/>
    <property type="match status" value="1"/>
</dbReference>
<evidence type="ECO:0000313" key="13">
    <source>
        <dbReference type="Proteomes" id="UP000072741"/>
    </source>
</evidence>
<keyword evidence="4 10" id="KW-0808">Transferase</keyword>
<sequence length="349" mass="36369">MTRTLSFARWAAGGYASVPAPRAADPARLQTLGGPTMGTHWSLRMDNPRMLPQTAVREAIETVLAQVVAQMSHWAPDSDLSRFNAAPAGHRVELPQALAAVLARASHWAQASGGAFDPTLGALVAAWGFGPQAAPAGQSGPPDAATLARARATGGWQRLALRPGAAGAPPSALQPGGLQLDLSGIAKGHAVDLGAQALQQLGLTDFLFEIGGELVARGLRPGGQPWRVQVEPALDDEAQALALPLQDVAIATSGDRWHVRAHGRRRWSHTLDPRTSAPAAHALAAVTVLQPRCADADALATILTVMGPAEGTAFADRLGVPALFTERLADGLLQRRASRAWPFGTRAAA</sequence>
<dbReference type="Proteomes" id="UP000072741">
    <property type="component" value="Unassembled WGS sequence"/>
</dbReference>
<accession>A0A147GWD5</accession>
<evidence type="ECO:0000256" key="7">
    <source>
        <dbReference type="ARBA" id="ARBA00022842"/>
    </source>
</evidence>
<keyword evidence="3 10" id="KW-0285">Flavoprotein</keyword>
<evidence type="ECO:0000256" key="1">
    <source>
        <dbReference type="ARBA" id="ARBA00011955"/>
    </source>
</evidence>
<dbReference type="PIRSF" id="PIRSF006268">
    <property type="entry name" value="ApbE"/>
    <property type="match status" value="1"/>
</dbReference>
<evidence type="ECO:0000256" key="9">
    <source>
        <dbReference type="ARBA" id="ARBA00048540"/>
    </source>
</evidence>
<gene>
    <name evidence="12" type="ORF">NS331_10885</name>
</gene>
<feature type="binding site" evidence="11">
    <location>
        <position position="184"/>
    </location>
    <ligand>
        <name>Mg(2+)</name>
        <dbReference type="ChEBI" id="CHEBI:18420"/>
    </ligand>
</feature>
<dbReference type="EC" id="2.7.1.180" evidence="1 10"/>
<keyword evidence="6 10" id="KW-0274">FAD</keyword>
<feature type="binding site" evidence="11">
    <location>
        <position position="301"/>
    </location>
    <ligand>
        <name>Mg(2+)</name>
        <dbReference type="ChEBI" id="CHEBI:18420"/>
    </ligand>
</feature>
<dbReference type="PANTHER" id="PTHR30040:SF2">
    <property type="entry name" value="FAD:PROTEIN FMN TRANSFERASE"/>
    <property type="match status" value="1"/>
</dbReference>
<dbReference type="Pfam" id="PF02424">
    <property type="entry name" value="ApbE"/>
    <property type="match status" value="1"/>
</dbReference>
<keyword evidence="13" id="KW-1185">Reference proteome</keyword>
<comment type="caution">
    <text evidence="12">The sequence shown here is derived from an EMBL/GenBank/DDBJ whole genome shotgun (WGS) entry which is preliminary data.</text>
</comment>
<dbReference type="GO" id="GO:0016740">
    <property type="term" value="F:transferase activity"/>
    <property type="evidence" value="ECO:0007669"/>
    <property type="project" value="UniProtKB-UniRule"/>
</dbReference>
<organism evidence="12 13">
    <name type="scientific">Pseudacidovorax intermedius</name>
    <dbReference type="NCBI Taxonomy" id="433924"/>
    <lineage>
        <taxon>Bacteria</taxon>
        <taxon>Pseudomonadati</taxon>
        <taxon>Pseudomonadota</taxon>
        <taxon>Betaproteobacteria</taxon>
        <taxon>Burkholderiales</taxon>
        <taxon>Comamonadaceae</taxon>
        <taxon>Pseudacidovorax</taxon>
    </lineage>
</organism>
<protein>
    <recommendedName>
        <fullName evidence="2 10">FAD:protein FMN transferase</fullName>
        <ecNumber evidence="1 10">2.7.1.180</ecNumber>
    </recommendedName>
    <alternativeName>
        <fullName evidence="8 10">Flavin transferase</fullName>
    </alternativeName>
</protein>
<dbReference type="RefSeq" id="WP_082702397.1">
    <property type="nucleotide sequence ID" value="NZ_LDSL01000064.1"/>
</dbReference>
<evidence type="ECO:0000313" key="12">
    <source>
        <dbReference type="EMBL" id="KTT21863.1"/>
    </source>
</evidence>
<comment type="similarity">
    <text evidence="10">Belongs to the ApbE family.</text>
</comment>
<evidence type="ECO:0000256" key="6">
    <source>
        <dbReference type="ARBA" id="ARBA00022827"/>
    </source>
</evidence>
<dbReference type="GO" id="GO:0046872">
    <property type="term" value="F:metal ion binding"/>
    <property type="evidence" value="ECO:0007669"/>
    <property type="project" value="UniProtKB-UniRule"/>
</dbReference>
<comment type="cofactor">
    <cofactor evidence="11">
        <name>Mg(2+)</name>
        <dbReference type="ChEBI" id="CHEBI:18420"/>
    </cofactor>
    <cofactor evidence="11">
        <name>Mn(2+)</name>
        <dbReference type="ChEBI" id="CHEBI:29035"/>
    </cofactor>
    <text evidence="11">Magnesium. Can also use manganese.</text>
</comment>
<keyword evidence="5 10" id="KW-0479">Metal-binding</keyword>
<proteinExistence type="inferred from homology"/>
<dbReference type="SUPFAM" id="SSF143631">
    <property type="entry name" value="ApbE-like"/>
    <property type="match status" value="1"/>
</dbReference>
<dbReference type="AlphaFoldDB" id="A0A147GWD5"/>
<name>A0A147GWD5_9BURK</name>